<proteinExistence type="inferred from homology"/>
<evidence type="ECO:0000256" key="6">
    <source>
        <dbReference type="ARBA" id="ARBA00022741"/>
    </source>
</evidence>
<dbReference type="PROSITE" id="PS01031">
    <property type="entry name" value="SHSP"/>
    <property type="match status" value="1"/>
</dbReference>
<keyword evidence="6" id="KW-0547">Nucleotide-binding</keyword>
<organism evidence="17 18">
    <name type="scientific">Frankliniella fusca</name>
    <dbReference type="NCBI Taxonomy" id="407009"/>
    <lineage>
        <taxon>Eukaryota</taxon>
        <taxon>Metazoa</taxon>
        <taxon>Ecdysozoa</taxon>
        <taxon>Arthropoda</taxon>
        <taxon>Hexapoda</taxon>
        <taxon>Insecta</taxon>
        <taxon>Pterygota</taxon>
        <taxon>Neoptera</taxon>
        <taxon>Paraneoptera</taxon>
        <taxon>Thysanoptera</taxon>
        <taxon>Terebrantia</taxon>
        <taxon>Thripoidea</taxon>
        <taxon>Thripidae</taxon>
        <taxon>Frankliniella</taxon>
    </lineage>
</organism>
<dbReference type="Pfam" id="PF19704">
    <property type="entry name" value="DNAPKcs_CC5"/>
    <property type="match status" value="1"/>
</dbReference>
<dbReference type="InterPro" id="IPR012582">
    <property type="entry name" value="DNAPKcs_CC3"/>
</dbReference>
<feature type="domain" description="FATC" evidence="16">
    <location>
        <begin position="3808"/>
        <end position="3840"/>
    </location>
</feature>
<dbReference type="PROSITE" id="PS50290">
    <property type="entry name" value="PI3_4_KINASE_3"/>
    <property type="match status" value="1"/>
</dbReference>
<dbReference type="EMBL" id="JAHWGI010000723">
    <property type="protein sequence ID" value="KAK3917413.1"/>
    <property type="molecule type" value="Genomic_DNA"/>
</dbReference>
<dbReference type="InterPro" id="IPR002068">
    <property type="entry name" value="A-crystallin/Hsp20_dom"/>
</dbReference>
<sequence length="4111" mass="465267">MERFIEDLWKSLPSEEYRAQTVIHRLSNHFESALTTEEKDVSLHLLFQEERGLKSFLDSASSITMQKVTIDILDFLNYLVEFHFSNLDNYVLHIRNIAMSYIQRTSTPANEKERAFEILINLVRKGPWNSDLQITAIVSQLLNMASHSLSKPTILCKVYNLVGALAECLPHDINFSSQRLFNAMILDLEYQFVHSRKVEFSIIEGCFNGLNGYLHSFPLDSSDEFCDRIAECIFKILKLKDCHRKTAHRAALNLLANHGDQFHVRLVSDCKLWHDILCDWLAMGKEERIAGKQAMLTFYHVIANFISRQDGPKDTLDFFCNHFKKQFEDSKDIDIAVKGFGLFARAIKVYLPDEIPAIFNIIAQKSHEDSKKSNHHKLADYLDSLSMFSSEAGVIHSLQLAILQRLSVQLICQYAEEEHPIWQRVMVDAVICTLLRLRKCGAALDSFMSVVVHQGIIRSVSHPVVEDAYILRETGQKKVVTYENYLTFWQTLLTLDTSSKRFLQGLSIDQKRKIARDLVNKILNSVQDLIERLDLSLQESAESIYHCNVEKCMEASNPQDFTVLVNLTNFTIDLLNSLPDQSLLANWFTPLLLYSIKMSSKHPLVSSFYKLLANIVKIAEKLNYFEQQEGEMEDVEWRSTLNLLSGFLYDVISRQAQYRGDLQVSCLRLMLATPSCIAPPLLSVCVPAFQSVFHIGCSMLSLAHEGLQTLSRWNQDLPGGKMKSLLKAVLPSFDSLLQTRDNVPIDEDEDNDLYGMTLVRTVLKEKKKKKLWKHKTNFHADTELVQLQKEVVVFLSTLDSTSCLSLLDGSEERVGVTAWQKERLLKFPMPFADMKVDISLDDLLPRLAYLAVNCSDRQTKTAACESLHAVIMYMLGKEKQLETAHQGHLTSLWSHLFPTIFSLACDVDIVVSQLFKPLGEQLAHWYSSKMNEGSQQAEAFLRATLDGITHQTDAALRDYSATCLHEYVEWSRKQGNMIAKVSPVLKFVLNLCHHPCPQKRIGASLAFNSMYTVLREDIDIVDEFWIELLYGLVTGLSLCSIMGEDNSTEGQIDKSLQHILRVLMTYSNKFNLDSPRRRIPKEFTGRKLWDVVRWLLKYCTALNSKCRHSCMKLVDCLASKVPNCRSTKDLIEIVVSTEGVESLLLIAEGETELSTTLPNAAPWDQALAWVCSLLASMESYLWLIEMNLPPASLFSLSNSKITQALMHFLEKIVDSPVSKTALWRPKALEHFNYAKCTTIVRIIDFFTAVLDGGQGLKLKMFWSSNFWKFLTKVCLWPSNLGFDSTSKSVEEKLPAAVQRFLISLTTHAPVSAVNDLKVILKEYISLVVPDLLDRFHDAVRGDRALTQEKEIIRGLRVLQSVFDVTQIWSGFDGERSLVMVFDSIVEPISGSAHCAPVCLNPTALLYAQSMLEFYFSTHSQLKPLMIKILDKSPLCQQDLKSNLTHGEHFFSCFEAVLVQRFLEVPQQCIDILVECLSPDVSSQHLSILPAILKCHCSVNSTSWCHQQEWKEFVTWSKTDLCKEIWLIMLLNCSVELVADFNSFKNICYISSWIAELLKDASKPLSLKADLLYSLSIVCATSEASDVKNTLLTLKNQHFPVSCSEFKPGSEELSTFKTAYEALLQSLVLTGSLSVLEVVIRTMSVDPYHYCRHLLPTTLENYMAQLLHSQNGQVQSLEYVYSMFESESRLIDCRARILNEFLLKMMQSASLTSQVCFSVSIINKLVKKITEEVSNRTDETRQKQKLLSLVGSWKLLQQIHGFPVRSLLEERGSELVQAAFSGSGKNVVSGKELNAQVIKSGLEAFQRPLHFAGSDTKELYRQYLCAVYNTLVTLFCNLKNQPSDLKFYNLLFCENSRKFWRRLVDERKCYMEPFQATEHLKNVEKVVTIRRKVSEDTSSSQNVSQKSLRLFHTASQAGSLETDITRFDFTYARVMKPTYNHEASNDKSVIMLENDSLNNHECMPTVCSLIHNLVDCGISPTPVQGTPATLPDWMDSFKNSLNDASNPRNSQIFILRVILNCETHFSAYAEEWMQPILDCVLRICLRNGISYLLGDIVCMLAKWNASHKSVILDKSQVNVLFSYLVSHCPNSDRTVLRYHLELIKTMLEVWRQFIDPPHETLFNMLNNRDARIGINLTAIMLFHELTPWTTETKKAFMYFLMKNLDDNVKEVFKASGETLGMCLRHLGVPNGGQVSIEDQKFVDDLEEFLQGVYSIKRDCDRFFVLLDSVSESYPQIIVKFVSNILLYLNQTGGSGKAVCLNLVGKRLKTAGFLIDGKPYQELKGCGLLALVGDQNSDVQVKALQILCDLSPSLEESELYEVVHAVSLVTPYCKGPARKLAHEISLSAFDRYLPLHECSKLSDMKKKCFDESKAVLLLGLIDSNTDLQKKSLSMWTEEERLPQNVTERLMTIFSLLYSPLTEQYFLSYSVPLILAGSKTTTDFNSTLFSHALDECEFEDMHLLTSWRVKNAHMAPLYAQTLSSQKTLQDSSSSLDSSYPLLATQSSLIFQPTADVLDGMDSVNSITKPRSSVSRSSFLFSQETIQSSKPAIRGNFKQGSDFGRQQLNLTDPSDNEKNIARTGIGRTTRYFGKKTAESVFSKENVKRAKRREEMWRERKLRREGQVAMHRKYRLGDLPDIQIKFSDLINPLSELSKHDSIISRKIMVSLFVGVKESIDSVEKSNDFKKLSSSILNEVLNLSNSSCNFEPSTVGACLEIAYHCQLSLDSHLVTEVAVGSNLLSLGVLLLEAAALEAPDNENIWLDLAELYDGLGERDVAHSTLLHNFPLDTTAKAALKAHAEEQWQKAKTLYANALKETKYDNFYESCFECMAVMSDWDQMNKVIRDQVDGELDNLWDNGWYEKKLLPRLLHSEVLGLVQGSEDKNKFLSTRFSEELSIICLEKKKFPQSRFYGSKSLSKFVDEWSELNPLFRKRREIMLLSINSITDVMGFFVHGKELQSVEDCTKFLRNLEKVSPVSQDSLLLWETRLTYRMACMKYMPSEMKNEVKMCALKMQLGLVEAALQQGNQNFAKKYILNMKEKIDSASPALRTRWLIARCSERHQWAKKEQNNVIRLDNLIKIWLQLDQVLASSDLDSYPDLSVIAHSVESNLALTIKETLSADPQSLITLKGRGEGHNWLCGKLQIQASHSRDEAINILESLGLNSLLHSKNIAKKHKDASCFPSEQTAEAYLQIAQYCRKVLEKQQDSSTSSTYARHLVKATLSAMKCGSNRARQLFPILLQLPTLSSHLANDFLEKSSSIPVWMFLGWIPQLLAMLDSQAEKLVSPLLRKIAKTYPNAISYPYNISKEKINTASKRAAIESLGALLVNSSQQTDLIRAFSCLTYPSTILKEYISKVIEAVKLTPSDWAPLREICEEFSLNYSDNNRCSQFIGKFFHSFKKQNIFHLFNALLAAIEEKNVTAVHDTIETLKSKFKEVKKLDERSIKPYSKLKDFSPWLAEFSSSKKNFCIEIPGQYNGDQKPNPERHITISGFNDTVLVMSSIRKPVKLTIIGSDAQSRNFLVKYGEDLRQDERVQQLLGLMNGIFSNNHICRDGHLTVVTYKVMPLSTRLGIIEWVDKTSCLKDVMMSSLPLTEQKKDELLGNLRLKQCIWFQKYHKAQGQSAFGYAHKLISREASVEEFHKLLSCSEPDMLRKGLQLWSSSAEAFYWLRHSFITSYSTLCIAHWILGVGDRHLLNCLVSQTNGQCIGIDFGHVFGSATLNLPVPELIPFRLTSKIVNVAQPYGTKESPNLTWLPVVKIEQAKKKLEGNNPVAVMREDLESKIHSDFKDGYLKTLNGTSQHNIRAKLADSGLTPRQQVECLIDLATDPNVLVKTYGGWDPWMRQRQSSREREKRSSASPRSACVLAYPVPGSRTQSMSLVPLLFRDWWDEQDHRAGARPSRLLDQHFGLGLTRDDLNLVPSVAAASPLHSMLQPHLRSHYLRPWRLARQNSGSSSLAVDNNQFQVSLDVQQFAPSELSVKVSERSVLVEGCHEERADEHGYISRQFKRRYLLPEDADTEAVSSALSSDGVLTITVPNKKQLPPGERAVPITQTGAPALSPAPQPPAPYAPFPAAPAPAPASAPAAPSPAPGPRPASTATQGGPVTTNIHIQQE</sequence>
<protein>
    <recommendedName>
        <fullName evidence="3">DNA-dependent protein kinase catalytic subunit</fullName>
        <ecNumber evidence="2">2.7.11.1</ecNumber>
    </recommendedName>
</protein>
<dbReference type="PROSITE" id="PS00915">
    <property type="entry name" value="PI3_4_KINASE_1"/>
    <property type="match status" value="1"/>
</dbReference>
<dbReference type="Gene3D" id="2.60.40.790">
    <property type="match status" value="1"/>
</dbReference>
<dbReference type="InterPro" id="IPR036940">
    <property type="entry name" value="PI3/4_kinase_cat_sf"/>
</dbReference>
<keyword evidence="9" id="KW-0227">DNA damage</keyword>
<evidence type="ECO:0000259" key="14">
    <source>
        <dbReference type="PROSITE" id="PS50290"/>
    </source>
</evidence>
<dbReference type="InterPro" id="IPR046804">
    <property type="entry name" value="DNA-PKcs_N"/>
</dbReference>
<dbReference type="InterPro" id="IPR001436">
    <property type="entry name" value="Alpha-crystallin/sHSP_animal"/>
</dbReference>
<evidence type="ECO:0000256" key="7">
    <source>
        <dbReference type="ARBA" id="ARBA00022777"/>
    </source>
</evidence>
<comment type="caution">
    <text evidence="17">The sequence shown here is derived from an EMBL/GenBank/DDBJ whole genome shotgun (WGS) entry which is preliminary data.</text>
</comment>
<accession>A0AAE1H9X5</accession>
<evidence type="ECO:0000256" key="9">
    <source>
        <dbReference type="ARBA" id="ARBA00023204"/>
    </source>
</evidence>
<dbReference type="Proteomes" id="UP001219518">
    <property type="component" value="Unassembled WGS sequence"/>
</dbReference>
<comment type="similarity">
    <text evidence="10 11">Belongs to the small heat shock protein (HSP20) family.</text>
</comment>
<dbReference type="GO" id="GO:0009408">
    <property type="term" value="P:response to heat"/>
    <property type="evidence" value="ECO:0007669"/>
    <property type="project" value="UniProtKB-ARBA"/>
</dbReference>
<dbReference type="InterPro" id="IPR011009">
    <property type="entry name" value="Kinase-like_dom_sf"/>
</dbReference>
<dbReference type="GO" id="GO:0005730">
    <property type="term" value="C:nucleolus"/>
    <property type="evidence" value="ECO:0007669"/>
    <property type="project" value="UniProtKB-SubCell"/>
</dbReference>
<evidence type="ECO:0000256" key="3">
    <source>
        <dbReference type="ARBA" id="ARBA00018077"/>
    </source>
</evidence>
<dbReference type="Pfam" id="PF00454">
    <property type="entry name" value="PI3_PI4_kinase"/>
    <property type="match status" value="1"/>
</dbReference>
<dbReference type="SMART" id="SM00146">
    <property type="entry name" value="PI3Kc"/>
    <property type="match status" value="1"/>
</dbReference>
<dbReference type="EC" id="2.7.11.1" evidence="2"/>
<feature type="domain" description="SHSP" evidence="13">
    <location>
        <begin position="3943"/>
        <end position="4051"/>
    </location>
</feature>
<evidence type="ECO:0000259" key="16">
    <source>
        <dbReference type="PROSITE" id="PS51190"/>
    </source>
</evidence>
<feature type="domain" description="FAT" evidence="15">
    <location>
        <begin position="2727"/>
        <end position="3307"/>
    </location>
</feature>
<evidence type="ECO:0000259" key="15">
    <source>
        <dbReference type="PROSITE" id="PS51189"/>
    </source>
</evidence>
<evidence type="ECO:0000256" key="8">
    <source>
        <dbReference type="ARBA" id="ARBA00022840"/>
    </source>
</evidence>
<feature type="compositionally biased region" description="Pro residues" evidence="12">
    <location>
        <begin position="4057"/>
        <end position="4091"/>
    </location>
</feature>
<dbReference type="InterPro" id="IPR003151">
    <property type="entry name" value="PIK-rel_kinase_FAT"/>
</dbReference>
<evidence type="ECO:0000256" key="12">
    <source>
        <dbReference type="SAM" id="MobiDB-lite"/>
    </source>
</evidence>
<keyword evidence="9" id="KW-0234">DNA repair</keyword>
<dbReference type="PRINTS" id="PR00299">
    <property type="entry name" value="ACRYSTALLIN"/>
</dbReference>
<evidence type="ECO:0000313" key="17">
    <source>
        <dbReference type="EMBL" id="KAK3917413.1"/>
    </source>
</evidence>
<dbReference type="Pfam" id="PF02259">
    <property type="entry name" value="FAT"/>
    <property type="match status" value="1"/>
</dbReference>
<dbReference type="Pfam" id="PF02260">
    <property type="entry name" value="FATC"/>
    <property type="match status" value="1"/>
</dbReference>
<dbReference type="Gene3D" id="1.10.1070.11">
    <property type="entry name" value="Phosphatidylinositol 3-/4-kinase, catalytic domain"/>
    <property type="match status" value="1"/>
</dbReference>
<dbReference type="SUPFAM" id="SSF56112">
    <property type="entry name" value="Protein kinase-like (PK-like)"/>
    <property type="match status" value="1"/>
</dbReference>
<dbReference type="InterPro" id="IPR000403">
    <property type="entry name" value="PI3/4_kinase_cat_dom"/>
</dbReference>
<dbReference type="GO" id="GO:0000723">
    <property type="term" value="P:telomere maintenance"/>
    <property type="evidence" value="ECO:0007669"/>
    <property type="project" value="TreeGrafter"/>
</dbReference>
<keyword evidence="4" id="KW-0597">Phosphoprotein</keyword>
<dbReference type="PROSITE" id="PS51189">
    <property type="entry name" value="FAT"/>
    <property type="match status" value="1"/>
</dbReference>
<dbReference type="SUPFAM" id="SSF49764">
    <property type="entry name" value="HSP20-like chaperones"/>
    <property type="match status" value="1"/>
</dbReference>
<evidence type="ECO:0000256" key="4">
    <source>
        <dbReference type="ARBA" id="ARBA00022553"/>
    </source>
</evidence>
<dbReference type="SMART" id="SM01343">
    <property type="entry name" value="FATC"/>
    <property type="match status" value="1"/>
</dbReference>
<dbReference type="InterPro" id="IPR003152">
    <property type="entry name" value="FATC_dom"/>
</dbReference>
<gene>
    <name evidence="17" type="ORF">KUF71_006944</name>
</gene>
<evidence type="ECO:0000256" key="5">
    <source>
        <dbReference type="ARBA" id="ARBA00022679"/>
    </source>
</evidence>
<dbReference type="Pfam" id="PF20500">
    <property type="entry name" value="DNA-PKcs_N"/>
    <property type="match status" value="1"/>
</dbReference>
<feature type="region of interest" description="Disordered" evidence="12">
    <location>
        <begin position="4034"/>
        <end position="4111"/>
    </location>
</feature>
<evidence type="ECO:0000256" key="10">
    <source>
        <dbReference type="PROSITE-ProRule" id="PRU00285"/>
    </source>
</evidence>
<dbReference type="Pfam" id="PF20502">
    <property type="entry name" value="DNAPKcs_CC1-2"/>
    <property type="match status" value="1"/>
</dbReference>
<dbReference type="PANTHER" id="PTHR11139:SF68">
    <property type="entry name" value="DNA-DEPENDENT PROTEIN KINASE CATALYTIC SUBUNIT"/>
    <property type="match status" value="1"/>
</dbReference>
<dbReference type="InterPro" id="IPR008978">
    <property type="entry name" value="HSP20-like_chaperone"/>
</dbReference>
<dbReference type="SMART" id="SM01344">
    <property type="entry name" value="NUC194"/>
    <property type="match status" value="1"/>
</dbReference>
<dbReference type="Pfam" id="PF08163">
    <property type="entry name" value="DNAPKcs_CC3"/>
    <property type="match status" value="1"/>
</dbReference>
<dbReference type="InterPro" id="IPR046803">
    <property type="entry name" value="DNAPKcs_CC1-2"/>
</dbReference>
<reference evidence="17" key="2">
    <citation type="journal article" date="2023" name="BMC Genomics">
        <title>Pest status, molecular evolution, and epigenetic factors derived from the genome assembly of Frankliniella fusca, a thysanopteran phytovirus vector.</title>
        <authorList>
            <person name="Catto M.A."/>
            <person name="Labadie P.E."/>
            <person name="Jacobson A.L."/>
            <person name="Kennedy G.G."/>
            <person name="Srinivasan R."/>
            <person name="Hunt B.G."/>
        </authorList>
    </citation>
    <scope>NUCLEOTIDE SEQUENCE</scope>
    <source>
        <strain evidence="17">PL_HMW_Pooled</strain>
    </source>
</reference>
<dbReference type="PROSITE" id="PS51190">
    <property type="entry name" value="FATC"/>
    <property type="match status" value="1"/>
</dbReference>
<evidence type="ECO:0000313" key="18">
    <source>
        <dbReference type="Proteomes" id="UP001219518"/>
    </source>
</evidence>
<dbReference type="GO" id="GO:0004674">
    <property type="term" value="F:protein serine/threonine kinase activity"/>
    <property type="evidence" value="ECO:0007669"/>
    <property type="project" value="UniProtKB-EC"/>
</dbReference>
<dbReference type="InterPro" id="IPR045581">
    <property type="entry name" value="DNAPKcs_CC5"/>
</dbReference>
<dbReference type="Pfam" id="PF00011">
    <property type="entry name" value="HSP20"/>
    <property type="match status" value="1"/>
</dbReference>
<evidence type="ECO:0000259" key="13">
    <source>
        <dbReference type="PROSITE" id="PS01031"/>
    </source>
</evidence>
<dbReference type="PANTHER" id="PTHR11139">
    <property type="entry name" value="ATAXIA TELANGIECTASIA MUTATED ATM -RELATED"/>
    <property type="match status" value="1"/>
</dbReference>
<keyword evidence="18" id="KW-1185">Reference proteome</keyword>
<dbReference type="InterPro" id="IPR016024">
    <property type="entry name" value="ARM-type_fold"/>
</dbReference>
<keyword evidence="5" id="KW-0808">Transferase</keyword>
<reference evidence="17" key="1">
    <citation type="submission" date="2021-07" db="EMBL/GenBank/DDBJ databases">
        <authorList>
            <person name="Catto M.A."/>
            <person name="Jacobson A."/>
            <person name="Kennedy G."/>
            <person name="Labadie P."/>
            <person name="Hunt B.G."/>
            <person name="Srinivasan R."/>
        </authorList>
    </citation>
    <scope>NUCLEOTIDE SEQUENCE</scope>
    <source>
        <strain evidence="17">PL_HMW_Pooled</strain>
        <tissue evidence="17">Head</tissue>
    </source>
</reference>
<name>A0AAE1H9X5_9NEOP</name>
<keyword evidence="8" id="KW-0067">ATP-binding</keyword>
<dbReference type="GO" id="GO:0006303">
    <property type="term" value="P:double-strand break repair via nonhomologous end joining"/>
    <property type="evidence" value="ECO:0007669"/>
    <property type="project" value="InterPro"/>
</dbReference>
<comment type="subcellular location">
    <subcellularLocation>
        <location evidence="1">Nucleus</location>
        <location evidence="1">Nucleolus</location>
    </subcellularLocation>
</comment>
<dbReference type="GO" id="GO:0005524">
    <property type="term" value="F:ATP binding"/>
    <property type="evidence" value="ECO:0007669"/>
    <property type="project" value="UniProtKB-KW"/>
</dbReference>
<dbReference type="SUPFAM" id="SSF48371">
    <property type="entry name" value="ARM repeat"/>
    <property type="match status" value="3"/>
</dbReference>
<feature type="compositionally biased region" description="Polar residues" evidence="12">
    <location>
        <begin position="4097"/>
        <end position="4111"/>
    </location>
</feature>
<dbReference type="InterPro" id="IPR014009">
    <property type="entry name" value="PIK_FAT"/>
</dbReference>
<evidence type="ECO:0000256" key="2">
    <source>
        <dbReference type="ARBA" id="ARBA00012513"/>
    </source>
</evidence>
<dbReference type="InterPro" id="IPR018936">
    <property type="entry name" value="PI3/4_kinase_CS"/>
</dbReference>
<feature type="domain" description="PI3K/PI4K catalytic" evidence="14">
    <location>
        <begin position="3490"/>
        <end position="3826"/>
    </location>
</feature>
<evidence type="ECO:0000256" key="1">
    <source>
        <dbReference type="ARBA" id="ARBA00004604"/>
    </source>
</evidence>
<keyword evidence="7 17" id="KW-0418">Kinase</keyword>
<dbReference type="CDD" id="cd06526">
    <property type="entry name" value="metazoan_ACD"/>
    <property type="match status" value="1"/>
</dbReference>
<dbReference type="Gene3D" id="3.30.1010.10">
    <property type="entry name" value="Phosphatidylinositol 3-kinase Catalytic Subunit, Chain A, domain 4"/>
    <property type="match status" value="1"/>
</dbReference>
<dbReference type="InterPro" id="IPR050517">
    <property type="entry name" value="DDR_Repair_Kinase"/>
</dbReference>
<evidence type="ECO:0000256" key="11">
    <source>
        <dbReference type="RuleBase" id="RU003616"/>
    </source>
</evidence>